<dbReference type="InterPro" id="IPR051421">
    <property type="entry name" value="RNA_Proc_DNA_Dmg_Regulator"/>
</dbReference>
<accession>A0AAN6GVQ9</accession>
<feature type="domain" description="SDE2-like" evidence="10">
    <location>
        <begin position="98"/>
        <end position="192"/>
    </location>
</feature>
<dbReference type="InterPro" id="IPR053822">
    <property type="entry name" value="SDE2-like_dom"/>
</dbReference>
<keyword evidence="8" id="KW-0131">Cell cycle</keyword>
<feature type="region of interest" description="Disordered" evidence="9">
    <location>
        <begin position="188"/>
        <end position="252"/>
    </location>
</feature>
<feature type="compositionally biased region" description="Basic and acidic residues" evidence="9">
    <location>
        <begin position="242"/>
        <end position="252"/>
    </location>
</feature>
<evidence type="ECO:0000313" key="11">
    <source>
        <dbReference type="EMBL" id="KAK0557342.1"/>
    </source>
</evidence>
<dbReference type="EMBL" id="JAPDMZ010000006">
    <property type="protein sequence ID" value="KAK0557342.1"/>
    <property type="molecule type" value="Genomic_DNA"/>
</dbReference>
<evidence type="ECO:0000256" key="4">
    <source>
        <dbReference type="ARBA" id="ARBA00022490"/>
    </source>
</evidence>
<comment type="similarity">
    <text evidence="3">Belongs to the SDE2 family.</text>
</comment>
<keyword evidence="5" id="KW-0507">mRNA processing</keyword>
<evidence type="ECO:0000256" key="3">
    <source>
        <dbReference type="ARBA" id="ARBA00008726"/>
    </source>
</evidence>
<comment type="subcellular location">
    <subcellularLocation>
        <location evidence="2">Cytoplasm</location>
    </subcellularLocation>
    <subcellularLocation>
        <location evidence="1">Nucleus</location>
    </subcellularLocation>
</comment>
<feature type="region of interest" description="Disordered" evidence="9">
    <location>
        <begin position="275"/>
        <end position="304"/>
    </location>
</feature>
<gene>
    <name evidence="11" type="ORF">OC846_000561</name>
</gene>
<keyword evidence="6" id="KW-0508">mRNA splicing</keyword>
<feature type="compositionally biased region" description="Low complexity" evidence="9">
    <location>
        <begin position="277"/>
        <end position="304"/>
    </location>
</feature>
<dbReference type="GO" id="GO:0008380">
    <property type="term" value="P:RNA splicing"/>
    <property type="evidence" value="ECO:0007669"/>
    <property type="project" value="UniProtKB-KW"/>
</dbReference>
<dbReference type="AlphaFoldDB" id="A0AAN6GVQ9"/>
<dbReference type="Proteomes" id="UP001176517">
    <property type="component" value="Unassembled WGS sequence"/>
</dbReference>
<feature type="compositionally biased region" description="Acidic residues" evidence="9">
    <location>
        <begin position="192"/>
        <end position="204"/>
    </location>
</feature>
<organism evidence="11 12">
    <name type="scientific">Tilletia horrida</name>
    <dbReference type="NCBI Taxonomy" id="155126"/>
    <lineage>
        <taxon>Eukaryota</taxon>
        <taxon>Fungi</taxon>
        <taxon>Dikarya</taxon>
        <taxon>Basidiomycota</taxon>
        <taxon>Ustilaginomycotina</taxon>
        <taxon>Exobasidiomycetes</taxon>
        <taxon>Tilletiales</taxon>
        <taxon>Tilletiaceae</taxon>
        <taxon>Tilletia</taxon>
    </lineage>
</organism>
<protein>
    <recommendedName>
        <fullName evidence="10">SDE2-like domain-containing protein</fullName>
    </recommendedName>
</protein>
<evidence type="ECO:0000256" key="5">
    <source>
        <dbReference type="ARBA" id="ARBA00022664"/>
    </source>
</evidence>
<evidence type="ECO:0000256" key="8">
    <source>
        <dbReference type="ARBA" id="ARBA00023306"/>
    </source>
</evidence>
<evidence type="ECO:0000313" key="12">
    <source>
        <dbReference type="Proteomes" id="UP001176517"/>
    </source>
</evidence>
<dbReference type="GO" id="GO:0005737">
    <property type="term" value="C:cytoplasm"/>
    <property type="evidence" value="ECO:0007669"/>
    <property type="project" value="UniProtKB-SubCell"/>
</dbReference>
<keyword evidence="4" id="KW-0963">Cytoplasm</keyword>
<evidence type="ECO:0000256" key="1">
    <source>
        <dbReference type="ARBA" id="ARBA00004123"/>
    </source>
</evidence>
<proteinExistence type="inferred from homology"/>
<dbReference type="GO" id="GO:0005634">
    <property type="term" value="C:nucleus"/>
    <property type="evidence" value="ECO:0007669"/>
    <property type="project" value="UniProtKB-SubCell"/>
</dbReference>
<evidence type="ECO:0000256" key="7">
    <source>
        <dbReference type="ARBA" id="ARBA00023242"/>
    </source>
</evidence>
<evidence type="ECO:0000259" key="10">
    <source>
        <dbReference type="Pfam" id="PF22782"/>
    </source>
</evidence>
<name>A0AAN6GVQ9_9BASI</name>
<keyword evidence="7" id="KW-0539">Nucleus</keyword>
<dbReference type="PANTHER" id="PTHR12786:SF1">
    <property type="entry name" value="SPLICING REGULATOR SDE2"/>
    <property type="match status" value="1"/>
</dbReference>
<evidence type="ECO:0000256" key="6">
    <source>
        <dbReference type="ARBA" id="ARBA00023187"/>
    </source>
</evidence>
<evidence type="ECO:0000256" key="2">
    <source>
        <dbReference type="ARBA" id="ARBA00004496"/>
    </source>
</evidence>
<evidence type="ECO:0000256" key="9">
    <source>
        <dbReference type="SAM" id="MobiDB-lite"/>
    </source>
</evidence>
<sequence length="304" mass="32369">MDAAYTPVLLEAFEPFPRNIALHLPQDATTAEILAGIQQALLPAYADVAPNELPFYLTSSSASPNHILEPSDRPLRKASPRNAAAQMDILRLHPRLPGGKGGFGSMLRAAGGKMTANKGQNNTDSCRDLSGRRLSVMKEAKALATYIENEPARLKALNEAQQKKYAKLERMLGRQPKAAADFEEAARRLADAEENGDEDVDDSDDNPRGEGSSTGQTRGGIGAKDSKVPTSAPNSAGVKRKERLEDQEYVEQSREIVENVRSAVASAMMKKRKKAKTGVAASPATAAVKAPAPTASAPPTATAV</sequence>
<dbReference type="GO" id="GO:0006397">
    <property type="term" value="P:mRNA processing"/>
    <property type="evidence" value="ECO:0007669"/>
    <property type="project" value="UniProtKB-KW"/>
</dbReference>
<dbReference type="Pfam" id="PF22782">
    <property type="entry name" value="SDE2"/>
    <property type="match status" value="1"/>
</dbReference>
<dbReference type="PANTHER" id="PTHR12786">
    <property type="entry name" value="SPLICING FACTOR SF3A-RELATED"/>
    <property type="match status" value="1"/>
</dbReference>
<keyword evidence="12" id="KW-1185">Reference proteome</keyword>
<comment type="caution">
    <text evidence="11">The sequence shown here is derived from an EMBL/GenBank/DDBJ whole genome shotgun (WGS) entry which is preliminary data.</text>
</comment>
<reference evidence="11" key="1">
    <citation type="journal article" date="2023" name="PhytoFront">
        <title>Draft Genome Resources of Seven Strains of Tilletia horrida, Causal Agent of Kernel Smut of Rice.</title>
        <authorList>
            <person name="Khanal S."/>
            <person name="Antony Babu S."/>
            <person name="Zhou X.G."/>
        </authorList>
    </citation>
    <scope>NUCLEOTIDE SEQUENCE</scope>
    <source>
        <strain evidence="11">TX6</strain>
    </source>
</reference>